<reference evidence="1 2" key="1">
    <citation type="submission" date="2020-08" db="EMBL/GenBank/DDBJ databases">
        <title>Genomic Encyclopedia of Type Strains, Phase IV (KMG-IV): sequencing the most valuable type-strain genomes for metagenomic binning, comparative biology and taxonomic classification.</title>
        <authorList>
            <person name="Goeker M."/>
        </authorList>
    </citation>
    <scope>NUCLEOTIDE SEQUENCE [LARGE SCALE GENOMIC DNA]</scope>
    <source>
        <strain evidence="1 2">DSM 22198</strain>
    </source>
</reference>
<dbReference type="AlphaFoldDB" id="A0A7X0AYN3"/>
<comment type="caution">
    <text evidence="1">The sequence shown here is derived from an EMBL/GenBank/DDBJ whole genome shotgun (WGS) entry which is preliminary data.</text>
</comment>
<organism evidence="1 2">
    <name type="scientific">Nitrospirillum iridis</name>
    <dbReference type="NCBI Taxonomy" id="765888"/>
    <lineage>
        <taxon>Bacteria</taxon>
        <taxon>Pseudomonadati</taxon>
        <taxon>Pseudomonadota</taxon>
        <taxon>Alphaproteobacteria</taxon>
        <taxon>Rhodospirillales</taxon>
        <taxon>Azospirillaceae</taxon>
        <taxon>Nitrospirillum</taxon>
    </lineage>
</organism>
<name>A0A7X0AYN3_9PROT</name>
<dbReference type="Proteomes" id="UP000539175">
    <property type="component" value="Unassembled WGS sequence"/>
</dbReference>
<protein>
    <submittedName>
        <fullName evidence="1">Lipid-binding SYLF domain-containing protein</fullName>
    </submittedName>
</protein>
<sequence length="190" mass="20449">MALIAKQLFLAVSLATFTPMDRASLLDLPAVNDLNNDADQALHRLYKTNALAETLSRKARSVLIFPNVVKAGLVLGSAYGEGVLKRGSRVEGYYNCVAAPLGLPADHLWPGAQPYGYVVFLMTPKAEIYAQDSMGWEIGVGPTVVLVDEGTAAKLSSSSLPDDAYAFIFDQDGLMAGINIDGTRIARMRR</sequence>
<evidence type="ECO:0000313" key="2">
    <source>
        <dbReference type="Proteomes" id="UP000539175"/>
    </source>
</evidence>
<evidence type="ECO:0000313" key="1">
    <source>
        <dbReference type="EMBL" id="MBB6251106.1"/>
    </source>
</evidence>
<dbReference type="RefSeq" id="WP_184799334.1">
    <property type="nucleotide sequence ID" value="NZ_JACIIZ010000004.1"/>
</dbReference>
<dbReference type="EMBL" id="JACIIZ010000004">
    <property type="protein sequence ID" value="MBB6251106.1"/>
    <property type="molecule type" value="Genomic_DNA"/>
</dbReference>
<gene>
    <name evidence="1" type="ORF">FHS74_001651</name>
</gene>
<keyword evidence="2" id="KW-1185">Reference proteome</keyword>
<accession>A0A7X0AYN3</accession>
<proteinExistence type="predicted"/>